<protein>
    <submittedName>
        <fullName evidence="4">FecR domain-containing protein</fullName>
    </submittedName>
</protein>
<feature type="transmembrane region" description="Helical" evidence="1">
    <location>
        <begin position="89"/>
        <end position="108"/>
    </location>
</feature>
<keyword evidence="1" id="KW-1133">Transmembrane helix</keyword>
<dbReference type="InterPro" id="IPR006860">
    <property type="entry name" value="FecR"/>
</dbReference>
<sequence length="394" mass="43538">MENPEMRLEELFNRYYNGLATASEKEELMAFIRSSKDDAVLEKFLKKGWEELNPSDGILTNETSNAMLSSILDATPKDEKQTKVIRIGWLRYAAAAAVFVLIGLGAWWKLAPDPATKIAHTAQPKISDVKPGGAKALLTLSDGSAIELASAKSGFLTRQGDAEVSKSQEGILVYNAKPGNATEKVSINTLSTPKGGQYEVLLPDGSKVWLNASSSIRFPSTFPSSERKVEITGEAYFEVAKDKSRPFRVKFNKSEVQVLGTSFNIMAYPEEGPSKTTLVEGSVFIRNVNQNTKLKPGQQAAVLSTGKIKTRYIALDEAVAWKNGMFYFKDASVEEVMRQLSRWYDVEVLYAGKIPVRQFTGRVSRHVNLSEVSGMLRYAGVNCRIEGSRMIIEP</sequence>
<dbReference type="GO" id="GO:0016989">
    <property type="term" value="F:sigma factor antagonist activity"/>
    <property type="evidence" value="ECO:0007669"/>
    <property type="project" value="TreeGrafter"/>
</dbReference>
<keyword evidence="1" id="KW-0472">Membrane</keyword>
<feature type="domain" description="FecR protein" evidence="2">
    <location>
        <begin position="189"/>
        <end position="283"/>
    </location>
</feature>
<name>A0A9X1QEW4_9BACT</name>
<dbReference type="PANTHER" id="PTHR30273:SF2">
    <property type="entry name" value="PROTEIN FECR"/>
    <property type="match status" value="1"/>
</dbReference>
<dbReference type="PANTHER" id="PTHR30273">
    <property type="entry name" value="PERIPLASMIC SIGNAL SENSOR AND SIGMA FACTOR ACTIVATOR FECR-RELATED"/>
    <property type="match status" value="1"/>
</dbReference>
<organism evidence="4 5">
    <name type="scientific">Dyadobacter chenhuakuii</name>
    <dbReference type="NCBI Taxonomy" id="2909339"/>
    <lineage>
        <taxon>Bacteria</taxon>
        <taxon>Pseudomonadati</taxon>
        <taxon>Bacteroidota</taxon>
        <taxon>Cytophagia</taxon>
        <taxon>Cytophagales</taxon>
        <taxon>Spirosomataceae</taxon>
        <taxon>Dyadobacter</taxon>
    </lineage>
</organism>
<comment type="caution">
    <text evidence="4">The sequence shown here is derived from an EMBL/GenBank/DDBJ whole genome shotgun (WGS) entry which is preliminary data.</text>
</comment>
<dbReference type="Pfam" id="PF04773">
    <property type="entry name" value="FecR"/>
    <property type="match status" value="1"/>
</dbReference>
<feature type="domain" description="Protein FecR C-terminal" evidence="3">
    <location>
        <begin position="326"/>
        <end position="392"/>
    </location>
</feature>
<reference evidence="4" key="1">
    <citation type="submission" date="2022-01" db="EMBL/GenBank/DDBJ databases">
        <title>Novel species in genus Dyadobacter.</title>
        <authorList>
            <person name="Ma C."/>
        </authorList>
    </citation>
    <scope>NUCLEOTIDE SEQUENCE</scope>
    <source>
        <strain evidence="4">CY357</strain>
    </source>
</reference>
<dbReference type="AlphaFoldDB" id="A0A9X1QEW4"/>
<dbReference type="Pfam" id="PF16344">
    <property type="entry name" value="FecR_C"/>
    <property type="match status" value="1"/>
</dbReference>
<evidence type="ECO:0000313" key="4">
    <source>
        <dbReference type="EMBL" id="MCF2499127.1"/>
    </source>
</evidence>
<dbReference type="Proteomes" id="UP001139411">
    <property type="component" value="Unassembled WGS sequence"/>
</dbReference>
<dbReference type="Gene3D" id="2.60.120.1440">
    <property type="match status" value="1"/>
</dbReference>
<evidence type="ECO:0000259" key="2">
    <source>
        <dbReference type="Pfam" id="PF04773"/>
    </source>
</evidence>
<evidence type="ECO:0000256" key="1">
    <source>
        <dbReference type="SAM" id="Phobius"/>
    </source>
</evidence>
<dbReference type="RefSeq" id="WP_235178029.1">
    <property type="nucleotide sequence ID" value="NZ_JAKFFV010000007.1"/>
</dbReference>
<proteinExistence type="predicted"/>
<accession>A0A9X1QEW4</accession>
<gene>
    <name evidence="4" type="ORF">L0661_12465</name>
</gene>
<evidence type="ECO:0000259" key="3">
    <source>
        <dbReference type="Pfam" id="PF16344"/>
    </source>
</evidence>
<dbReference type="FunFam" id="2.60.120.1440:FF:000001">
    <property type="entry name" value="Putative anti-sigma factor"/>
    <property type="match status" value="1"/>
</dbReference>
<dbReference type="EMBL" id="JAKFFV010000007">
    <property type="protein sequence ID" value="MCF2499127.1"/>
    <property type="molecule type" value="Genomic_DNA"/>
</dbReference>
<dbReference type="InterPro" id="IPR012373">
    <property type="entry name" value="Ferrdict_sens_TM"/>
</dbReference>
<keyword evidence="1" id="KW-0812">Transmembrane</keyword>
<dbReference type="InterPro" id="IPR032508">
    <property type="entry name" value="FecR_C"/>
</dbReference>
<dbReference type="Gene3D" id="3.55.50.30">
    <property type="match status" value="1"/>
</dbReference>
<evidence type="ECO:0000313" key="5">
    <source>
        <dbReference type="Proteomes" id="UP001139411"/>
    </source>
</evidence>